<dbReference type="SUPFAM" id="SSF56925">
    <property type="entry name" value="OMPA-like"/>
    <property type="match status" value="1"/>
</dbReference>
<feature type="compositionally biased region" description="Polar residues" evidence="1">
    <location>
        <begin position="117"/>
        <end position="127"/>
    </location>
</feature>
<dbReference type="OrthoDB" id="1113942at2"/>
<keyword evidence="4" id="KW-1185">Reference proteome</keyword>
<feature type="compositionally biased region" description="Polar residues" evidence="1">
    <location>
        <begin position="135"/>
        <end position="155"/>
    </location>
</feature>
<feature type="compositionally biased region" description="Polar residues" evidence="1">
    <location>
        <begin position="71"/>
        <end position="93"/>
    </location>
</feature>
<protein>
    <recommendedName>
        <fullName evidence="2">Outer membrane protein beta-barrel domain-containing protein</fullName>
    </recommendedName>
</protein>
<evidence type="ECO:0000313" key="3">
    <source>
        <dbReference type="EMBL" id="THD69375.1"/>
    </source>
</evidence>
<dbReference type="InterPro" id="IPR025665">
    <property type="entry name" value="Beta-barrel_OMP_2"/>
</dbReference>
<feature type="region of interest" description="Disordered" evidence="1">
    <location>
        <begin position="110"/>
        <end position="155"/>
    </location>
</feature>
<evidence type="ECO:0000259" key="2">
    <source>
        <dbReference type="Pfam" id="PF13568"/>
    </source>
</evidence>
<dbReference type="Proteomes" id="UP000305939">
    <property type="component" value="Unassembled WGS sequence"/>
</dbReference>
<feature type="region of interest" description="Disordered" evidence="1">
    <location>
        <begin position="71"/>
        <end position="97"/>
    </location>
</feature>
<proteinExistence type="predicted"/>
<accession>A0A4S3M3P1</accession>
<organism evidence="3 4">
    <name type="scientific">Robertkochia marina</name>
    <dbReference type="NCBI Taxonomy" id="1227945"/>
    <lineage>
        <taxon>Bacteria</taxon>
        <taxon>Pseudomonadati</taxon>
        <taxon>Bacteroidota</taxon>
        <taxon>Flavobacteriia</taxon>
        <taxon>Flavobacteriales</taxon>
        <taxon>Flavobacteriaceae</taxon>
        <taxon>Robertkochia</taxon>
    </lineage>
</organism>
<dbReference type="RefSeq" id="WP_136334865.1">
    <property type="nucleotide sequence ID" value="NZ_QXMP01000001.1"/>
</dbReference>
<sequence length="452" mass="49952">MKEEKDLERLYRERFKDFEVSPARDLWTGIEDQLDASENRKTIPLFWKRAMGVAALLGVAFFGARSFLNTPNQNPENNTIITASPLQQTSSPDKQIKDETSIQISSTPEALRKAIATSPQEAPSSEGSIRDRNQSKGSQNRLNQRETVNPEGSTQSFTYGYTSEIYLASTPIVLYQDYAFTTGIMPANHPDLSQESPSLLDLASNDEEKINEDAAGNWVVYPAVAPVYYGSLNNGSPIEPGLSDHSKSGETHLSYGVNVAYHLNKKLSLRTGVNRVTMGYTTNDVSYTPTASPAARVGNIDYASSNLNIIINDLGRRPQNAFLPDVPKANLRYNGDMAQRLGYVEVPLELKYKMVGNKIGLHLIGGLSSLFLVDNSIMLQSETLNTELGTATNVNSLNFSTNLGVGVDYRFSDALLFNLEPMFKYQWNTFSGDTGGFSPYLLGVYTGFSFRF</sequence>
<reference evidence="3 4" key="1">
    <citation type="submission" date="2019-04" db="EMBL/GenBank/DDBJ databases">
        <title>Draft genome sequence of Robertkochia marina CC-AMO-30D.</title>
        <authorList>
            <person name="Hameed A."/>
            <person name="Lin S.-Y."/>
            <person name="Shahina M."/>
            <person name="Lai W.-A."/>
            <person name="Young C.-C."/>
        </authorList>
    </citation>
    <scope>NUCLEOTIDE SEQUENCE [LARGE SCALE GENOMIC DNA]</scope>
    <source>
        <strain evidence="3 4">CC-AMO-30D</strain>
    </source>
</reference>
<dbReference type="EMBL" id="SSMC01000001">
    <property type="protein sequence ID" value="THD69375.1"/>
    <property type="molecule type" value="Genomic_DNA"/>
</dbReference>
<dbReference type="InterPro" id="IPR011250">
    <property type="entry name" value="OMP/PagP_B-barrel"/>
</dbReference>
<name>A0A4S3M3P1_9FLAO</name>
<dbReference type="Pfam" id="PF13568">
    <property type="entry name" value="OMP_b-brl_2"/>
    <property type="match status" value="1"/>
</dbReference>
<comment type="caution">
    <text evidence="3">The sequence shown here is derived from an EMBL/GenBank/DDBJ whole genome shotgun (WGS) entry which is preliminary data.</text>
</comment>
<feature type="domain" description="Outer membrane protein beta-barrel" evidence="2">
    <location>
        <begin position="252"/>
        <end position="419"/>
    </location>
</feature>
<dbReference type="AlphaFoldDB" id="A0A4S3M3P1"/>
<gene>
    <name evidence="3" type="ORF">E7Z59_03345</name>
</gene>
<evidence type="ECO:0000313" key="4">
    <source>
        <dbReference type="Proteomes" id="UP000305939"/>
    </source>
</evidence>
<evidence type="ECO:0000256" key="1">
    <source>
        <dbReference type="SAM" id="MobiDB-lite"/>
    </source>
</evidence>